<reference evidence="4 5" key="1">
    <citation type="journal article" date="2023" name="ISME J.">
        <title>Cultivation and genomic characterization of novel and ubiquitous marine nitrite-oxidizing bacteria from the Nitrospirales.</title>
        <authorList>
            <person name="Mueller A.J."/>
            <person name="Daebeler A."/>
            <person name="Herbold C.W."/>
            <person name="Kirkegaard R.H."/>
            <person name="Daims H."/>
        </authorList>
    </citation>
    <scope>NUCLEOTIDE SEQUENCE [LARGE SCALE GENOMIC DNA]</scope>
    <source>
        <strain evidence="4 5">EB</strain>
    </source>
</reference>
<keyword evidence="5" id="KW-1185">Reference proteome</keyword>
<evidence type="ECO:0000256" key="1">
    <source>
        <dbReference type="ARBA" id="ARBA00022729"/>
    </source>
</evidence>
<dbReference type="EMBL" id="JAQOUE010000001">
    <property type="protein sequence ID" value="MDT7043669.1"/>
    <property type="molecule type" value="Genomic_DNA"/>
</dbReference>
<proteinExistence type="predicted"/>
<keyword evidence="1 2" id="KW-0732">Signal</keyword>
<evidence type="ECO:0000256" key="2">
    <source>
        <dbReference type="SAM" id="SignalP"/>
    </source>
</evidence>
<organism evidence="4 5">
    <name type="scientific">Candidatus Nitronereus thalassa</name>
    <dbReference type="NCBI Taxonomy" id="3020898"/>
    <lineage>
        <taxon>Bacteria</taxon>
        <taxon>Pseudomonadati</taxon>
        <taxon>Nitrospirota</taxon>
        <taxon>Nitrospiria</taxon>
        <taxon>Nitrospirales</taxon>
        <taxon>Nitrospiraceae</taxon>
        <taxon>Candidatus Nitronereus</taxon>
    </lineage>
</organism>
<evidence type="ECO:0000313" key="5">
    <source>
        <dbReference type="Proteomes" id="UP001250932"/>
    </source>
</evidence>
<dbReference type="RefSeq" id="WP_313834234.1">
    <property type="nucleotide sequence ID" value="NZ_JAQOUE010000001.1"/>
</dbReference>
<evidence type="ECO:0000259" key="3">
    <source>
        <dbReference type="Pfam" id="PF13505"/>
    </source>
</evidence>
<dbReference type="SUPFAM" id="SSF56925">
    <property type="entry name" value="OMPA-like"/>
    <property type="match status" value="1"/>
</dbReference>
<feature type="signal peptide" evidence="2">
    <location>
        <begin position="1"/>
        <end position="26"/>
    </location>
</feature>
<name>A0ABU3KB78_9BACT</name>
<dbReference type="Proteomes" id="UP001250932">
    <property type="component" value="Unassembled WGS sequence"/>
</dbReference>
<feature type="domain" description="Outer membrane protein beta-barrel" evidence="3">
    <location>
        <begin position="56"/>
        <end position="235"/>
    </location>
</feature>
<sequence>MRTFTIKTLLVFGTILSSIVPSLTHADHLTTRSGEERKIFHGKYDPGLYQPTRIETGWGASLRAGGAFYHGDVIAAVSPDPAILVNGQFFYHINRDWHMGLSVEWEEHNATVGGVDFGTARTISLLPYIEFHFPVGRWSPYASLGVGLNLNDFDEDNQVAANCAALGFGPCDVSPDNTFAFRGGAGVDFFVADNLAINAEAAWKSNSGDGEITVGGTPVLQGDFDASAVQVLVGLRWFFE</sequence>
<dbReference type="Pfam" id="PF13505">
    <property type="entry name" value="OMP_b-brl"/>
    <property type="match status" value="1"/>
</dbReference>
<gene>
    <name evidence="4" type="ORF">PPG34_15045</name>
</gene>
<protein>
    <submittedName>
        <fullName evidence="4">Outer membrane beta-barrel protein</fullName>
    </submittedName>
</protein>
<dbReference type="InterPro" id="IPR011250">
    <property type="entry name" value="OMP/PagP_B-barrel"/>
</dbReference>
<evidence type="ECO:0000313" key="4">
    <source>
        <dbReference type="EMBL" id="MDT7043669.1"/>
    </source>
</evidence>
<accession>A0ABU3KB78</accession>
<dbReference type="InterPro" id="IPR027385">
    <property type="entry name" value="Beta-barrel_OMP"/>
</dbReference>
<comment type="caution">
    <text evidence="4">The sequence shown here is derived from an EMBL/GenBank/DDBJ whole genome shotgun (WGS) entry which is preliminary data.</text>
</comment>
<feature type="chain" id="PRO_5045766477" evidence="2">
    <location>
        <begin position="27"/>
        <end position="240"/>
    </location>
</feature>
<dbReference type="Gene3D" id="2.40.160.20">
    <property type="match status" value="1"/>
</dbReference>